<evidence type="ECO:0000313" key="3">
    <source>
        <dbReference type="Proteomes" id="UP000813461"/>
    </source>
</evidence>
<dbReference type="EMBL" id="JAGMVJ010000027">
    <property type="protein sequence ID" value="KAH7070195.1"/>
    <property type="molecule type" value="Genomic_DNA"/>
</dbReference>
<dbReference type="Proteomes" id="UP000813461">
    <property type="component" value="Unassembled WGS sequence"/>
</dbReference>
<organism evidence="2 3">
    <name type="scientific">Paraphoma chrysanthemicola</name>
    <dbReference type="NCBI Taxonomy" id="798071"/>
    <lineage>
        <taxon>Eukaryota</taxon>
        <taxon>Fungi</taxon>
        <taxon>Dikarya</taxon>
        <taxon>Ascomycota</taxon>
        <taxon>Pezizomycotina</taxon>
        <taxon>Dothideomycetes</taxon>
        <taxon>Pleosporomycetidae</taxon>
        <taxon>Pleosporales</taxon>
        <taxon>Pleosporineae</taxon>
        <taxon>Phaeosphaeriaceae</taxon>
        <taxon>Paraphoma</taxon>
    </lineage>
</organism>
<keyword evidence="3" id="KW-1185">Reference proteome</keyword>
<evidence type="ECO:0000256" key="1">
    <source>
        <dbReference type="SAM" id="MobiDB-lite"/>
    </source>
</evidence>
<proteinExistence type="predicted"/>
<sequence>MSTKTDSAQQTPNPTSQPSPITSTTSAPTCTYHLQIIIASDAQINNNLNPMDRFLAEGPNEQSALFIRDDNDQLSTTKGCTCGN</sequence>
<feature type="region of interest" description="Disordered" evidence="1">
    <location>
        <begin position="1"/>
        <end position="26"/>
    </location>
</feature>
<name>A0A8K0QVC1_9PLEO</name>
<accession>A0A8K0QVC1</accession>
<feature type="compositionally biased region" description="Low complexity" evidence="1">
    <location>
        <begin position="7"/>
        <end position="26"/>
    </location>
</feature>
<dbReference type="AlphaFoldDB" id="A0A8K0QVC1"/>
<protein>
    <submittedName>
        <fullName evidence="2">Uncharacterized protein</fullName>
    </submittedName>
</protein>
<comment type="caution">
    <text evidence="2">The sequence shown here is derived from an EMBL/GenBank/DDBJ whole genome shotgun (WGS) entry which is preliminary data.</text>
</comment>
<dbReference type="OrthoDB" id="3547690at2759"/>
<evidence type="ECO:0000313" key="2">
    <source>
        <dbReference type="EMBL" id="KAH7070195.1"/>
    </source>
</evidence>
<reference evidence="2" key="1">
    <citation type="journal article" date="2021" name="Nat. Commun.">
        <title>Genetic determinants of endophytism in the Arabidopsis root mycobiome.</title>
        <authorList>
            <person name="Mesny F."/>
            <person name="Miyauchi S."/>
            <person name="Thiergart T."/>
            <person name="Pickel B."/>
            <person name="Atanasova L."/>
            <person name="Karlsson M."/>
            <person name="Huettel B."/>
            <person name="Barry K.W."/>
            <person name="Haridas S."/>
            <person name="Chen C."/>
            <person name="Bauer D."/>
            <person name="Andreopoulos W."/>
            <person name="Pangilinan J."/>
            <person name="LaButti K."/>
            <person name="Riley R."/>
            <person name="Lipzen A."/>
            <person name="Clum A."/>
            <person name="Drula E."/>
            <person name="Henrissat B."/>
            <person name="Kohler A."/>
            <person name="Grigoriev I.V."/>
            <person name="Martin F.M."/>
            <person name="Hacquard S."/>
        </authorList>
    </citation>
    <scope>NUCLEOTIDE SEQUENCE</scope>
    <source>
        <strain evidence="2">MPI-SDFR-AT-0120</strain>
    </source>
</reference>
<gene>
    <name evidence="2" type="ORF">FB567DRAFT_633846</name>
</gene>